<dbReference type="STRING" id="887929.HMP0721_0664"/>
<dbReference type="Proteomes" id="UP000004754">
    <property type="component" value="Unassembled WGS sequence"/>
</dbReference>
<keyword evidence="2" id="KW-1185">Reference proteome</keyword>
<dbReference type="HOGENOM" id="CLU_3028897_0_0_9"/>
<reference evidence="1 2" key="1">
    <citation type="submission" date="2010-12" db="EMBL/GenBank/DDBJ databases">
        <authorList>
            <person name="Muzny D."/>
            <person name="Qin X."/>
            <person name="Deng J."/>
            <person name="Jiang H."/>
            <person name="Liu Y."/>
            <person name="Qu J."/>
            <person name="Song X.-Z."/>
            <person name="Zhang L."/>
            <person name="Thornton R."/>
            <person name="Coyle M."/>
            <person name="Francisco L."/>
            <person name="Jackson L."/>
            <person name="Javaid M."/>
            <person name="Korchina V."/>
            <person name="Kovar C."/>
            <person name="Mata R."/>
            <person name="Mathew T."/>
            <person name="Ngo R."/>
            <person name="Nguyen L."/>
            <person name="Nguyen N."/>
            <person name="Okwuonu G."/>
            <person name="Ongeri F."/>
            <person name="Pham C."/>
            <person name="Simmons D."/>
            <person name="Wilczek-Boney K."/>
            <person name="Hale W."/>
            <person name="Jakkamsetti A."/>
            <person name="Pham P."/>
            <person name="Ruth R."/>
            <person name="San Lucas F."/>
            <person name="Warren J."/>
            <person name="Zhang J."/>
            <person name="Zhao Z."/>
            <person name="Zhou C."/>
            <person name="Zhu D."/>
            <person name="Lee S."/>
            <person name="Bess C."/>
            <person name="Blankenburg K."/>
            <person name="Forbes L."/>
            <person name="Fu Q."/>
            <person name="Gubbala S."/>
            <person name="Hirani K."/>
            <person name="Jayaseelan J.C."/>
            <person name="Lara F."/>
            <person name="Munidasa M."/>
            <person name="Palculict T."/>
            <person name="Patil S."/>
            <person name="Pu L.-L."/>
            <person name="Saada N."/>
            <person name="Tang L."/>
            <person name="Weissenberger G."/>
            <person name="Zhu Y."/>
            <person name="Hemphill L."/>
            <person name="Shang Y."/>
            <person name="Youmans B."/>
            <person name="Ayvaz T."/>
            <person name="Ross M."/>
            <person name="Santibanez J."/>
            <person name="Aqrawi P."/>
            <person name="Gross S."/>
            <person name="Joshi V."/>
            <person name="Fowler G."/>
            <person name="Nazareth L."/>
            <person name="Reid J."/>
            <person name="Worley K."/>
            <person name="Petrosino J."/>
            <person name="Highlander S."/>
            <person name="Gibbs R."/>
        </authorList>
    </citation>
    <scope>NUCLEOTIDE SEQUENCE [LARGE SCALE GENOMIC DNA]</scope>
    <source>
        <strain evidence="1 2">ATCC 23263</strain>
    </source>
</reference>
<sequence length="55" mass="6329">MKYRTSSFIVNVKSIAQAVIENKKNFQSPLDLQMTFIKYICEPERGYLQAKAALC</sequence>
<comment type="caution">
    <text evidence="1">The sequence shown here is derived from an EMBL/GenBank/DDBJ whole genome shotgun (WGS) entry which is preliminary data.</text>
</comment>
<evidence type="ECO:0000313" key="2">
    <source>
        <dbReference type="Proteomes" id="UP000004754"/>
    </source>
</evidence>
<dbReference type="AlphaFoldDB" id="E6MF81"/>
<organism evidence="1 2">
    <name type="scientific">Pseudoramibacter alactolyticus ATCC 23263</name>
    <dbReference type="NCBI Taxonomy" id="887929"/>
    <lineage>
        <taxon>Bacteria</taxon>
        <taxon>Bacillati</taxon>
        <taxon>Bacillota</taxon>
        <taxon>Clostridia</taxon>
        <taxon>Eubacteriales</taxon>
        <taxon>Eubacteriaceae</taxon>
        <taxon>Pseudoramibacter</taxon>
    </lineage>
</organism>
<accession>E6MF81</accession>
<gene>
    <name evidence="1" type="ORF">HMP0721_0664</name>
</gene>
<dbReference type="EMBL" id="AEQN01000011">
    <property type="protein sequence ID" value="EFV02241.1"/>
    <property type="molecule type" value="Genomic_DNA"/>
</dbReference>
<protein>
    <submittedName>
        <fullName evidence="1">Uncharacterized protein</fullName>
    </submittedName>
</protein>
<name>E6MF81_9FIRM</name>
<evidence type="ECO:0000313" key="1">
    <source>
        <dbReference type="EMBL" id="EFV02241.1"/>
    </source>
</evidence>
<proteinExistence type="predicted"/>